<accession>A0ABW4EL92</accession>
<feature type="transmembrane region" description="Helical" evidence="1">
    <location>
        <begin position="212"/>
        <end position="234"/>
    </location>
</feature>
<gene>
    <name evidence="2" type="ORF">ACFSJD_02575</name>
</gene>
<feature type="transmembrane region" description="Helical" evidence="1">
    <location>
        <begin position="135"/>
        <end position="155"/>
    </location>
</feature>
<dbReference type="Proteomes" id="UP001597114">
    <property type="component" value="Unassembled WGS sequence"/>
</dbReference>
<protein>
    <submittedName>
        <fullName evidence="2">ABC transporter permease</fullName>
    </submittedName>
</protein>
<evidence type="ECO:0000313" key="3">
    <source>
        <dbReference type="Proteomes" id="UP001597114"/>
    </source>
</evidence>
<keyword evidence="1" id="KW-0472">Membrane</keyword>
<feature type="transmembrane region" description="Helical" evidence="1">
    <location>
        <begin position="246"/>
        <end position="268"/>
    </location>
</feature>
<keyword evidence="3" id="KW-1185">Reference proteome</keyword>
<comment type="caution">
    <text evidence="2">The sequence shown here is derived from an EMBL/GenBank/DDBJ whole genome shotgun (WGS) entry which is preliminary data.</text>
</comment>
<keyword evidence="1" id="KW-0812">Transmembrane</keyword>
<evidence type="ECO:0000313" key="2">
    <source>
        <dbReference type="EMBL" id="MFD1516353.1"/>
    </source>
</evidence>
<sequence>MTSAYPLAHDVLVARVRQMIADLGRVPSQRQVMQVCAVGRDRAKTALAEATAPAPQVTPVVDAPDSTLPIGAENEQGAPAERTLHAVPDLEADPAPGHTDGAEIAPETRADAPAAPSTPEPVAPVAPKRVRVPRWPISIIALGAFVSIWGGWVGLGRMTGFGKVQLLPGIADSFVIDSAITLPLGVEAYAAYALWVWLAPPTAQITTRARRFACWSAIAGLALGVFGQATYHLLVTTGATTAPWPVVTFVSCLPVLVLGAGAALAHLAHQHDEETDR</sequence>
<proteinExistence type="predicted"/>
<evidence type="ECO:0000256" key="1">
    <source>
        <dbReference type="SAM" id="Phobius"/>
    </source>
</evidence>
<dbReference type="RefSeq" id="WP_344723180.1">
    <property type="nucleotide sequence ID" value="NZ_BAAAUS010000017.1"/>
</dbReference>
<feature type="transmembrane region" description="Helical" evidence="1">
    <location>
        <begin position="175"/>
        <end position="200"/>
    </location>
</feature>
<dbReference type="EMBL" id="JBHUCO010000002">
    <property type="protein sequence ID" value="MFD1516353.1"/>
    <property type="molecule type" value="Genomic_DNA"/>
</dbReference>
<keyword evidence="1" id="KW-1133">Transmembrane helix</keyword>
<reference evidence="3" key="1">
    <citation type="journal article" date="2019" name="Int. J. Syst. Evol. Microbiol.">
        <title>The Global Catalogue of Microorganisms (GCM) 10K type strain sequencing project: providing services to taxonomists for standard genome sequencing and annotation.</title>
        <authorList>
            <consortium name="The Broad Institute Genomics Platform"/>
            <consortium name="The Broad Institute Genome Sequencing Center for Infectious Disease"/>
            <person name="Wu L."/>
            <person name="Ma J."/>
        </authorList>
    </citation>
    <scope>NUCLEOTIDE SEQUENCE [LARGE SCALE GENOMIC DNA]</scope>
    <source>
        <strain evidence="3">CCM 7043</strain>
    </source>
</reference>
<organism evidence="2 3">
    <name type="scientific">Pseudonocardia yunnanensis</name>
    <dbReference type="NCBI Taxonomy" id="58107"/>
    <lineage>
        <taxon>Bacteria</taxon>
        <taxon>Bacillati</taxon>
        <taxon>Actinomycetota</taxon>
        <taxon>Actinomycetes</taxon>
        <taxon>Pseudonocardiales</taxon>
        <taxon>Pseudonocardiaceae</taxon>
        <taxon>Pseudonocardia</taxon>
    </lineage>
</organism>
<name>A0ABW4EL92_9PSEU</name>